<dbReference type="PANTHER" id="PTHR10858">
    <property type="entry name" value="DEOXYRIBONUCLEASE II"/>
    <property type="match status" value="1"/>
</dbReference>
<reference evidence="3" key="1">
    <citation type="journal article" date="2020" name="Nature">
        <title>Giant virus diversity and host interactions through global metagenomics.</title>
        <authorList>
            <person name="Schulz F."/>
            <person name="Roux S."/>
            <person name="Paez-Espino D."/>
            <person name="Jungbluth S."/>
            <person name="Walsh D.A."/>
            <person name="Denef V.J."/>
            <person name="McMahon K.D."/>
            <person name="Konstantinidis K.T."/>
            <person name="Eloe-Fadrosh E.A."/>
            <person name="Kyrpides N.C."/>
            <person name="Woyke T."/>
        </authorList>
    </citation>
    <scope>NUCLEOTIDE SEQUENCE</scope>
    <source>
        <strain evidence="3">GVMAG-M-3300010158-59</strain>
    </source>
</reference>
<comment type="similarity">
    <text evidence="1">Belongs to the DNase II family.</text>
</comment>
<evidence type="ECO:0000256" key="2">
    <source>
        <dbReference type="ARBA" id="ARBA00022801"/>
    </source>
</evidence>
<dbReference type="GO" id="GO:0004531">
    <property type="term" value="F:deoxyribonuclease II activity"/>
    <property type="evidence" value="ECO:0007669"/>
    <property type="project" value="InterPro"/>
</dbReference>
<keyword evidence="2" id="KW-0378">Hydrolase</keyword>
<proteinExistence type="inferred from homology"/>
<dbReference type="GO" id="GO:0006309">
    <property type="term" value="P:apoptotic DNA fragmentation"/>
    <property type="evidence" value="ECO:0007669"/>
    <property type="project" value="TreeGrafter"/>
</dbReference>
<dbReference type="EMBL" id="MN739103">
    <property type="protein sequence ID" value="QHS88943.1"/>
    <property type="molecule type" value="Genomic_DNA"/>
</dbReference>
<sequence>MGNYCCCFSKRQTLSYEIILKLPHDGQCFQLGNNTWNYKENINIQLRECYKEPFTHWIVYNDETPEKTISTGAHAKGIVAWNDRSISWLIHSVPKFPKAFDGTNQFPDIDHGELIYGQSFVFIKMGIEHLDGILNQVFIMHPNIYISNFDYSLYKDLHKSKQDSIYKINNSLEHVAKSPNYHIDIYEGMLLPAFGGPIHTETWIRGHELPDSDKCKKAAAIHWAEKNLAYTYTHDHSKYCYSDKGWTAIGDLNRMTSQEKRGGGFLVIRDIPIAQLFKGIML</sequence>
<protein>
    <submittedName>
        <fullName evidence="3">Uncharacterized protein</fullName>
    </submittedName>
</protein>
<evidence type="ECO:0000256" key="1">
    <source>
        <dbReference type="ARBA" id="ARBA00007527"/>
    </source>
</evidence>
<name>A0A6C0BBX3_9ZZZZ</name>
<dbReference type="InterPro" id="IPR004947">
    <property type="entry name" value="DNase_II"/>
</dbReference>
<accession>A0A6C0BBX3</accession>
<dbReference type="PANTHER" id="PTHR10858:SF23">
    <property type="entry name" value="DEOXYRIBONUCLEASE II"/>
    <property type="match status" value="1"/>
</dbReference>
<organism evidence="3">
    <name type="scientific">viral metagenome</name>
    <dbReference type="NCBI Taxonomy" id="1070528"/>
    <lineage>
        <taxon>unclassified sequences</taxon>
        <taxon>metagenomes</taxon>
        <taxon>organismal metagenomes</taxon>
    </lineage>
</organism>
<dbReference type="AlphaFoldDB" id="A0A6C0BBX3"/>
<dbReference type="Pfam" id="PF03265">
    <property type="entry name" value="DNase_II"/>
    <property type="match status" value="1"/>
</dbReference>
<evidence type="ECO:0000313" key="3">
    <source>
        <dbReference type="EMBL" id="QHS88943.1"/>
    </source>
</evidence>